<name>A0A834JRX6_VESPE</name>
<evidence type="ECO:0000313" key="1">
    <source>
        <dbReference type="EMBL" id="KAF7392486.1"/>
    </source>
</evidence>
<reference evidence="1" key="1">
    <citation type="journal article" date="2020" name="G3 (Bethesda)">
        <title>High-Quality Assemblies for Three Invasive Social Wasps from the &lt;i&gt;Vespula&lt;/i&gt; Genus.</title>
        <authorList>
            <person name="Harrop T.W.R."/>
            <person name="Guhlin J."/>
            <person name="McLaughlin G.M."/>
            <person name="Permina E."/>
            <person name="Stockwell P."/>
            <person name="Gilligan J."/>
            <person name="Le Lec M.F."/>
            <person name="Gruber M.A.M."/>
            <person name="Quinn O."/>
            <person name="Lovegrove M."/>
            <person name="Duncan E.J."/>
            <person name="Remnant E.J."/>
            <person name="Van Eeckhoven J."/>
            <person name="Graham B."/>
            <person name="Knapp R.A."/>
            <person name="Langford K.W."/>
            <person name="Kronenberg Z."/>
            <person name="Press M.O."/>
            <person name="Eacker S.M."/>
            <person name="Wilson-Rankin E.E."/>
            <person name="Purcell J."/>
            <person name="Lester P.J."/>
            <person name="Dearden P.K."/>
        </authorList>
    </citation>
    <scope>NUCLEOTIDE SEQUENCE</scope>
    <source>
        <strain evidence="1">Volc-1</strain>
    </source>
</reference>
<evidence type="ECO:0000313" key="2">
    <source>
        <dbReference type="Proteomes" id="UP000600918"/>
    </source>
</evidence>
<sequence length="185" mass="21661">MRMQTLPISPSSEVPEIAPDLTGSSFAVQTSKSKLILLIVSYYLPFLYAARTSSPQQFSIIFNLGPSHEPLYLQVENEKMFCEIEIVRNRSRDQRDFRIIDDFSFSKVLIRVGYLDSNFESKLFKEIVELLEICKTKTTALHLLSNSDMKHQHGIRIDYLTKFLNQRQRACDRWISYIYWPIDLI</sequence>
<keyword evidence="2" id="KW-1185">Reference proteome</keyword>
<gene>
    <name evidence="1" type="ORF">H0235_017485</name>
</gene>
<dbReference type="EMBL" id="JACSDY010000022">
    <property type="protein sequence ID" value="KAF7392486.1"/>
    <property type="molecule type" value="Genomic_DNA"/>
</dbReference>
<protein>
    <submittedName>
        <fullName evidence="1">Uncharacterized protein</fullName>
    </submittedName>
</protein>
<proteinExistence type="predicted"/>
<organism evidence="1 2">
    <name type="scientific">Vespula pensylvanica</name>
    <name type="common">Western yellow jacket</name>
    <name type="synonym">Wasp</name>
    <dbReference type="NCBI Taxonomy" id="30213"/>
    <lineage>
        <taxon>Eukaryota</taxon>
        <taxon>Metazoa</taxon>
        <taxon>Ecdysozoa</taxon>
        <taxon>Arthropoda</taxon>
        <taxon>Hexapoda</taxon>
        <taxon>Insecta</taxon>
        <taxon>Pterygota</taxon>
        <taxon>Neoptera</taxon>
        <taxon>Endopterygota</taxon>
        <taxon>Hymenoptera</taxon>
        <taxon>Apocrita</taxon>
        <taxon>Aculeata</taxon>
        <taxon>Vespoidea</taxon>
        <taxon>Vespidae</taxon>
        <taxon>Vespinae</taxon>
        <taxon>Vespula</taxon>
    </lineage>
</organism>
<dbReference type="AlphaFoldDB" id="A0A834JRX6"/>
<dbReference type="Proteomes" id="UP000600918">
    <property type="component" value="Unassembled WGS sequence"/>
</dbReference>
<accession>A0A834JRX6</accession>
<comment type="caution">
    <text evidence="1">The sequence shown here is derived from an EMBL/GenBank/DDBJ whole genome shotgun (WGS) entry which is preliminary data.</text>
</comment>